<dbReference type="AlphaFoldDB" id="A0A644X932"/>
<dbReference type="InterPro" id="IPR008928">
    <property type="entry name" value="6-hairpin_glycosidase_sf"/>
</dbReference>
<proteinExistence type="predicted"/>
<dbReference type="InterPro" id="IPR008313">
    <property type="entry name" value="GH125"/>
</dbReference>
<dbReference type="EMBL" id="VSSQ01001955">
    <property type="protein sequence ID" value="MPM12321.1"/>
    <property type="molecule type" value="Genomic_DNA"/>
</dbReference>
<dbReference type="GO" id="GO:0005975">
    <property type="term" value="P:carbohydrate metabolic process"/>
    <property type="evidence" value="ECO:0007669"/>
    <property type="project" value="InterPro"/>
</dbReference>
<dbReference type="Gene3D" id="1.50.10.10">
    <property type="match status" value="1"/>
</dbReference>
<comment type="caution">
    <text evidence="1">The sequence shown here is derived from an EMBL/GenBank/DDBJ whole genome shotgun (WGS) entry which is preliminary data.</text>
</comment>
<evidence type="ECO:0000313" key="1">
    <source>
        <dbReference type="EMBL" id="MPM12321.1"/>
    </source>
</evidence>
<accession>A0A644X932</accession>
<evidence type="ECO:0008006" key="2">
    <source>
        <dbReference type="Google" id="ProtNLM"/>
    </source>
</evidence>
<name>A0A644X932_9ZZZZ</name>
<protein>
    <recommendedName>
        <fullName evidence="2">Metal-independent alpha-mannosidase</fullName>
    </recommendedName>
</protein>
<dbReference type="Pfam" id="PF06824">
    <property type="entry name" value="Glyco_hydro_125"/>
    <property type="match status" value="1"/>
</dbReference>
<sequence length="614" mass="69518">MKERYLVTGNAVVSLPTIRERDAAIEGVSFLHMGAKGMIELCGDEADPLLQPFVRQNGEYVPLTELRWTRHCDWIPSFTARAGEFSLEGTFLAPIGERGFGIRLRLTNEGEAASAAFGLNGCWAVSKHTINESKPVTGERFVYNSGWNHSFVLDQRAGFSLFAFAPIVTETPDTCPITGSFERSDERITFSLIREESIEPGQMLEAVFWFGLGFEEVAAATSAKEMLRRGFDFEWNKTLDWLQARRRTVGDAELDKLLNLNLLFSFFFGGGLTLDSEEYVLVTSRSPRYYVSAAYWDRDSLLWSFPAILLIDPPTAREMLQYVFTRQIRNIGVHSRFIDGTLLEPGFELDELCAPVIALNRYIKTTGDTALLQKECVREGIEHILTRLRSMRHASIVLYETFLQPTDDLIEHPYLTYDNVLVWYSLLALAEMFSGVWPQERVKELEREAEQVKRAVWKHCVFQKDGEEIFAWSVDLNGKWNIYDEPPGSLLLLPYYGFCGEDDPVWQASARTIRRADYPYSFADCPIAEIGCPHAPYPWVLSISNSLLSGRREQAKQHLLRTQMDNGVACESVDPYTGECRTGEAFATCAGFLAYAINEAFGGKKVQNDTPSNR</sequence>
<dbReference type="SUPFAM" id="SSF48208">
    <property type="entry name" value="Six-hairpin glycosidases"/>
    <property type="match status" value="1"/>
</dbReference>
<organism evidence="1">
    <name type="scientific">bioreactor metagenome</name>
    <dbReference type="NCBI Taxonomy" id="1076179"/>
    <lineage>
        <taxon>unclassified sequences</taxon>
        <taxon>metagenomes</taxon>
        <taxon>ecological metagenomes</taxon>
    </lineage>
</organism>
<dbReference type="PANTHER" id="PTHR31047:SF0">
    <property type="entry name" value="MEIOTICALLY UP-REGULATED GENE 157 PROTEIN"/>
    <property type="match status" value="1"/>
</dbReference>
<dbReference type="InterPro" id="IPR012341">
    <property type="entry name" value="6hp_glycosidase-like_sf"/>
</dbReference>
<dbReference type="PANTHER" id="PTHR31047">
    <property type="entry name" value="MEIOTICALLY UP-REGULATED GENE 157 PROTEIN"/>
    <property type="match status" value="1"/>
</dbReference>
<gene>
    <name evidence="1" type="ORF">SDC9_58673</name>
</gene>
<dbReference type="SMART" id="SM01149">
    <property type="entry name" value="DUF1237"/>
    <property type="match status" value="1"/>
</dbReference>
<reference evidence="1" key="1">
    <citation type="submission" date="2019-08" db="EMBL/GenBank/DDBJ databases">
        <authorList>
            <person name="Kucharzyk K."/>
            <person name="Murdoch R.W."/>
            <person name="Higgins S."/>
            <person name="Loffler F."/>
        </authorList>
    </citation>
    <scope>NUCLEOTIDE SEQUENCE</scope>
</reference>